<gene>
    <name evidence="2" type="primary">LOC123106288</name>
</gene>
<dbReference type="Gramene" id="TraesCLE_scaffold_079224_01G000100.1">
    <property type="protein sequence ID" value="TraesCLE_scaffold_079224_01G000100.1"/>
    <property type="gene ID" value="TraesCLE_scaffold_079224_01G000100"/>
</dbReference>
<keyword evidence="3" id="KW-1185">Reference proteome</keyword>
<dbReference type="Gramene" id="TraesCS5A03G0016200.1">
    <property type="protein sequence ID" value="TraesCS5A03G0016200.1.CDS"/>
    <property type="gene ID" value="TraesCS5A03G0016200"/>
</dbReference>
<dbReference type="AlphaFoldDB" id="A0A3B6KB59"/>
<dbReference type="Gramene" id="TraesCAD_scaffold_080766_01G000100.1">
    <property type="protein sequence ID" value="TraesCAD_scaffold_080766_01G000100.1"/>
    <property type="gene ID" value="TraesCAD_scaffold_080766_01G000100"/>
</dbReference>
<evidence type="ECO:0000313" key="3">
    <source>
        <dbReference type="Proteomes" id="UP000019116"/>
    </source>
</evidence>
<evidence type="ECO:0000313" key="2">
    <source>
        <dbReference type="EnsemblPlants" id="TraesCS5A02G007400.1"/>
    </source>
</evidence>
<proteinExistence type="predicted"/>
<dbReference type="RefSeq" id="XP_044384430.1">
    <property type="nucleotide sequence ID" value="XM_044528495.1"/>
</dbReference>
<evidence type="ECO:0000256" key="1">
    <source>
        <dbReference type="SAM" id="MobiDB-lite"/>
    </source>
</evidence>
<feature type="region of interest" description="Disordered" evidence="1">
    <location>
        <begin position="1"/>
        <end position="94"/>
    </location>
</feature>
<accession>A0A3B6KB59</accession>
<dbReference type="Gramene" id="TraesROB_scaffold_078117_01G000100.1">
    <property type="protein sequence ID" value="TraesROB_scaffold_078117_01G000100.1"/>
    <property type="gene ID" value="TraesROB_scaffold_078117_01G000100"/>
</dbReference>
<dbReference type="EnsemblPlants" id="TraesCS5A02G007400.1">
    <property type="protein sequence ID" value="TraesCS5A02G007400.1"/>
    <property type="gene ID" value="TraesCS5A02G007400"/>
</dbReference>
<dbReference type="Gramene" id="TraesCS5A02G007400.1">
    <property type="protein sequence ID" value="TraesCS5A02G007400.1"/>
    <property type="gene ID" value="TraesCS5A02G007400"/>
</dbReference>
<dbReference type="SMR" id="A0A3B6KB59"/>
<organism evidence="2">
    <name type="scientific">Triticum aestivum</name>
    <name type="common">Wheat</name>
    <dbReference type="NCBI Taxonomy" id="4565"/>
    <lineage>
        <taxon>Eukaryota</taxon>
        <taxon>Viridiplantae</taxon>
        <taxon>Streptophyta</taxon>
        <taxon>Embryophyta</taxon>
        <taxon>Tracheophyta</taxon>
        <taxon>Spermatophyta</taxon>
        <taxon>Magnoliopsida</taxon>
        <taxon>Liliopsida</taxon>
        <taxon>Poales</taxon>
        <taxon>Poaceae</taxon>
        <taxon>BOP clade</taxon>
        <taxon>Pooideae</taxon>
        <taxon>Triticodae</taxon>
        <taxon>Triticeae</taxon>
        <taxon>Triticinae</taxon>
        <taxon>Triticum</taxon>
    </lineage>
</organism>
<reference evidence="2" key="2">
    <citation type="submission" date="2018-10" db="UniProtKB">
        <authorList>
            <consortium name="EnsemblPlants"/>
        </authorList>
    </citation>
    <scope>IDENTIFICATION</scope>
</reference>
<dbReference type="OrthoDB" id="10541866at2759"/>
<name>A0A3B6KB59_WHEAT</name>
<dbReference type="Proteomes" id="UP000019116">
    <property type="component" value="Chromosome 5A"/>
</dbReference>
<dbReference type="GeneID" id="123106288"/>
<sequence length="226" mass="24130">MGDRGGGRSGGWRDNTARGGFGGGRKAPPPNQSRHMVWQRPDPPPATSGDSRSGGGEVADRWEAAARAMSDASKEKMAGAKEPPPPPTSGHVATKGNTELCINCSLPDYVVWPSLPHIVPLEEGTVEGGENCSVYTVESPSGSPIHDCMSGEKEVSHRQKQKLERVENVAANRMRKRNLEGLLKGEDREKLQAGVKRLAHAAAALADRSFPRGRLLLGDNEGIQIG</sequence>
<dbReference type="Gramene" id="TraesWEE_scaffold_041510_01G000100.1">
    <property type="protein sequence ID" value="TraesWEE_scaffold_041510_01G000100.1"/>
    <property type="gene ID" value="TraesWEE_scaffold_041510_01G000100"/>
</dbReference>
<protein>
    <submittedName>
        <fullName evidence="2">Uncharacterized protein</fullName>
    </submittedName>
</protein>
<reference evidence="2" key="1">
    <citation type="submission" date="2018-08" db="EMBL/GenBank/DDBJ databases">
        <authorList>
            <person name="Rossello M."/>
        </authorList>
    </citation>
    <scope>NUCLEOTIDE SEQUENCE [LARGE SCALE GENOMIC DNA]</scope>
    <source>
        <strain evidence="2">cv. Chinese Spring</strain>
    </source>
</reference>